<reference evidence="3" key="1">
    <citation type="journal article" date="2019" name="Int. J. Syst. Evol. Microbiol.">
        <title>The Global Catalogue of Microorganisms (GCM) 10K type strain sequencing project: providing services to taxonomists for standard genome sequencing and annotation.</title>
        <authorList>
            <consortium name="The Broad Institute Genomics Platform"/>
            <consortium name="The Broad Institute Genome Sequencing Center for Infectious Disease"/>
            <person name="Wu L."/>
            <person name="Ma J."/>
        </authorList>
    </citation>
    <scope>NUCLEOTIDE SEQUENCE [LARGE SCALE GENOMIC DNA]</scope>
    <source>
        <strain evidence="3">NBRC 108725</strain>
    </source>
</reference>
<dbReference type="EMBL" id="AP027731">
    <property type="protein sequence ID" value="BDZ45499.1"/>
    <property type="molecule type" value="Genomic_DNA"/>
</dbReference>
<gene>
    <name evidence="2" type="ORF">GCM10025866_14080</name>
</gene>
<proteinExistence type="predicted"/>
<evidence type="ECO:0000313" key="3">
    <source>
        <dbReference type="Proteomes" id="UP001321498"/>
    </source>
</evidence>
<accession>A0ABM8GB89</accession>
<organism evidence="2 3">
    <name type="scientific">Naasia aerilata</name>
    <dbReference type="NCBI Taxonomy" id="1162966"/>
    <lineage>
        <taxon>Bacteria</taxon>
        <taxon>Bacillati</taxon>
        <taxon>Actinomycetota</taxon>
        <taxon>Actinomycetes</taxon>
        <taxon>Micrococcales</taxon>
        <taxon>Microbacteriaceae</taxon>
        <taxon>Naasia</taxon>
    </lineage>
</organism>
<evidence type="ECO:0000313" key="2">
    <source>
        <dbReference type="EMBL" id="BDZ45499.1"/>
    </source>
</evidence>
<sequence length="110" mass="11551">MLAHEEPAVRSEGHAVADAVGVRDQTGAVPRSPPPAGVALDVTEQEGALLGVPDRSLREAEAGGHDLELDPWIQEVGEGGRAVEDAHHAWSVLCKSRKVSNVVDDSNLST</sequence>
<evidence type="ECO:0000256" key="1">
    <source>
        <dbReference type="SAM" id="MobiDB-lite"/>
    </source>
</evidence>
<name>A0ABM8GB89_9MICO</name>
<dbReference type="Proteomes" id="UP001321498">
    <property type="component" value="Chromosome"/>
</dbReference>
<feature type="region of interest" description="Disordered" evidence="1">
    <location>
        <begin position="1"/>
        <end position="39"/>
    </location>
</feature>
<protein>
    <submittedName>
        <fullName evidence="2">Uncharacterized protein</fullName>
    </submittedName>
</protein>
<feature type="compositionally biased region" description="Basic and acidic residues" evidence="1">
    <location>
        <begin position="1"/>
        <end position="15"/>
    </location>
</feature>
<keyword evidence="3" id="KW-1185">Reference proteome</keyword>